<keyword evidence="2" id="KW-1185">Reference proteome</keyword>
<dbReference type="EMBL" id="KZ819696">
    <property type="protein sequence ID" value="PWN54087.1"/>
    <property type="molecule type" value="Genomic_DNA"/>
</dbReference>
<proteinExistence type="predicted"/>
<gene>
    <name evidence="1" type="ORF">IE53DRAFT_392994</name>
</gene>
<accession>A0ACD0P7U5</accession>
<evidence type="ECO:0000313" key="2">
    <source>
        <dbReference type="Proteomes" id="UP000245626"/>
    </source>
</evidence>
<protein>
    <submittedName>
        <fullName evidence="1">Uncharacterized protein</fullName>
    </submittedName>
</protein>
<feature type="non-terminal residue" evidence="1">
    <location>
        <position position="281"/>
    </location>
</feature>
<dbReference type="Proteomes" id="UP000245626">
    <property type="component" value="Unassembled WGS sequence"/>
</dbReference>
<name>A0ACD0P7U5_9BASI</name>
<sequence>MAAARREALEKQVVASVTHDLLTKTVNLCIPMVAGQVIVFLEALRTIPAEVRLINRINERKKMNLAEIMFFLYCAIVSYTLDVILESTKIPTSSKQCKDMGLAMAFFRMLCSTLVVSTIAWRTLIIFRNKAKVKYILIAAVSAHFALAMITMVRNVRFDFLHPGGYCDGSQAYNVARQKFKWYQASSVWFVFYNIVLDASMTLATCIRLWKTARGPMGFARISRIIFYNNIHYALCVITLQVVELSLELALGHKLPNMYPASVAIQVVSALSLLISEQDAV</sequence>
<evidence type="ECO:0000313" key="1">
    <source>
        <dbReference type="EMBL" id="PWN54087.1"/>
    </source>
</evidence>
<organism evidence="1 2">
    <name type="scientific">Violaceomyces palustris</name>
    <dbReference type="NCBI Taxonomy" id="1673888"/>
    <lineage>
        <taxon>Eukaryota</taxon>
        <taxon>Fungi</taxon>
        <taxon>Dikarya</taxon>
        <taxon>Basidiomycota</taxon>
        <taxon>Ustilaginomycotina</taxon>
        <taxon>Ustilaginomycetes</taxon>
        <taxon>Violaceomycetales</taxon>
        <taxon>Violaceomycetaceae</taxon>
        <taxon>Violaceomyces</taxon>
    </lineage>
</organism>
<reference evidence="1 2" key="1">
    <citation type="journal article" date="2018" name="Mol. Biol. Evol.">
        <title>Broad Genomic Sampling Reveals a Smut Pathogenic Ancestry of the Fungal Clade Ustilaginomycotina.</title>
        <authorList>
            <person name="Kijpornyongpan T."/>
            <person name="Mondo S.J."/>
            <person name="Barry K."/>
            <person name="Sandor L."/>
            <person name="Lee J."/>
            <person name="Lipzen A."/>
            <person name="Pangilinan J."/>
            <person name="LaButti K."/>
            <person name="Hainaut M."/>
            <person name="Henrissat B."/>
            <person name="Grigoriev I.V."/>
            <person name="Spatafora J.W."/>
            <person name="Aime M.C."/>
        </authorList>
    </citation>
    <scope>NUCLEOTIDE SEQUENCE [LARGE SCALE GENOMIC DNA]</scope>
    <source>
        <strain evidence="1 2">SA 807</strain>
    </source>
</reference>